<organism evidence="7 8">
    <name type="scientific">Umbelopsis vinacea</name>
    <dbReference type="NCBI Taxonomy" id="44442"/>
    <lineage>
        <taxon>Eukaryota</taxon>
        <taxon>Fungi</taxon>
        <taxon>Fungi incertae sedis</taxon>
        <taxon>Mucoromycota</taxon>
        <taxon>Mucoromycotina</taxon>
        <taxon>Umbelopsidomycetes</taxon>
        <taxon>Umbelopsidales</taxon>
        <taxon>Umbelopsidaceae</taxon>
        <taxon>Umbelopsis</taxon>
    </lineage>
</organism>
<dbReference type="PIRSF" id="PIRSF001263">
    <property type="entry name" value="Cyanate_hydratas"/>
    <property type="match status" value="1"/>
</dbReference>
<dbReference type="SMART" id="SM01116">
    <property type="entry name" value="Cyanate_lyase"/>
    <property type="match status" value="1"/>
</dbReference>
<dbReference type="PANTHER" id="PTHR34186">
    <property type="entry name" value="CYANATE HYDRATASE"/>
    <property type="match status" value="1"/>
</dbReference>
<dbReference type="AlphaFoldDB" id="A0A8H7UA36"/>
<dbReference type="OrthoDB" id="10019422at2759"/>
<evidence type="ECO:0000256" key="1">
    <source>
        <dbReference type="ARBA" id="ARBA00003561"/>
    </source>
</evidence>
<evidence type="ECO:0000256" key="3">
    <source>
        <dbReference type="ARBA" id="ARBA00023239"/>
    </source>
</evidence>
<comment type="caution">
    <text evidence="7">The sequence shown here is derived from an EMBL/GenBank/DDBJ whole genome shotgun (WGS) entry which is preliminary data.</text>
</comment>
<dbReference type="NCBIfam" id="TIGR00673">
    <property type="entry name" value="cynS"/>
    <property type="match status" value="1"/>
</dbReference>
<feature type="active site" evidence="5">
    <location>
        <position position="121"/>
    </location>
</feature>
<dbReference type="SUPFAM" id="SSF55234">
    <property type="entry name" value="Cyanase C-terminal domain"/>
    <property type="match status" value="1"/>
</dbReference>
<evidence type="ECO:0000313" key="7">
    <source>
        <dbReference type="EMBL" id="KAG2175295.1"/>
    </source>
</evidence>
<proteinExistence type="inferred from homology"/>
<dbReference type="CDD" id="cd00093">
    <property type="entry name" value="HTH_XRE"/>
    <property type="match status" value="1"/>
</dbReference>
<keyword evidence="3 5" id="KW-0456">Lyase</keyword>
<dbReference type="PANTHER" id="PTHR34186:SF2">
    <property type="entry name" value="CYANATE HYDRATASE"/>
    <property type="match status" value="1"/>
</dbReference>
<dbReference type="EMBL" id="JAEPRA010000015">
    <property type="protein sequence ID" value="KAG2175295.1"/>
    <property type="molecule type" value="Genomic_DNA"/>
</dbReference>
<evidence type="ECO:0000256" key="2">
    <source>
        <dbReference type="ARBA" id="ARBA00009802"/>
    </source>
</evidence>
<evidence type="ECO:0000313" key="8">
    <source>
        <dbReference type="Proteomes" id="UP000612746"/>
    </source>
</evidence>
<dbReference type="EC" id="4.2.1.104" evidence="5"/>
<sequence>MSVQAKLSPLSKRLFEAKRQKKLSFEQIGSKMGRDEVWVAALFYGQAKPTPEDGEKLSSILNIPQAHINDDLGPEFFPDRGGLMSIPPTDPTLYRFYEMIQVYGYPMKAIIHEKFGDGIMSAIDYTVKIDKEEDPNGDRVKITMSGKFLPYKKF</sequence>
<dbReference type="CDD" id="cd00559">
    <property type="entry name" value="Cyanase_C"/>
    <property type="match status" value="1"/>
</dbReference>
<dbReference type="Proteomes" id="UP000612746">
    <property type="component" value="Unassembled WGS sequence"/>
</dbReference>
<comment type="catalytic activity">
    <reaction evidence="5">
        <text>cyanate + hydrogencarbonate + 3 H(+) = NH4(+) + 2 CO2</text>
        <dbReference type="Rhea" id="RHEA:11120"/>
        <dbReference type="ChEBI" id="CHEBI:15378"/>
        <dbReference type="ChEBI" id="CHEBI:16526"/>
        <dbReference type="ChEBI" id="CHEBI:17544"/>
        <dbReference type="ChEBI" id="CHEBI:28938"/>
        <dbReference type="ChEBI" id="CHEBI:29195"/>
        <dbReference type="EC" id="4.2.1.104"/>
    </reaction>
</comment>
<dbReference type="Gene3D" id="3.30.1160.10">
    <property type="entry name" value="Cyanate lyase, C-terminal domain"/>
    <property type="match status" value="1"/>
</dbReference>
<dbReference type="InterPro" id="IPR008076">
    <property type="entry name" value="Cyanase"/>
</dbReference>
<dbReference type="NCBIfam" id="NF002773">
    <property type="entry name" value="PRK02866.1"/>
    <property type="match status" value="1"/>
</dbReference>
<feature type="domain" description="Cyanate lyase C-terminal" evidence="6">
    <location>
        <begin position="82"/>
        <end position="154"/>
    </location>
</feature>
<comment type="similarity">
    <text evidence="2">Belongs to the MBF1 family.</text>
</comment>
<comment type="function">
    <text evidence="1 5">Catalyzes the reaction of cyanate with bicarbonate to produce ammonia and carbon dioxide.</text>
</comment>
<dbReference type="HAMAP" id="MF_00535">
    <property type="entry name" value="Cyanate_hydrat"/>
    <property type="match status" value="1"/>
</dbReference>
<dbReference type="InterPro" id="IPR001387">
    <property type="entry name" value="Cro/C1-type_HTH"/>
</dbReference>
<dbReference type="Gene3D" id="1.10.260.40">
    <property type="entry name" value="lambda repressor-like DNA-binding domains"/>
    <property type="match status" value="1"/>
</dbReference>
<gene>
    <name evidence="5" type="primary">cyn1</name>
    <name evidence="7" type="ORF">INT44_007783</name>
</gene>
<accession>A0A8H7UA36</accession>
<dbReference type="SUPFAM" id="SSF47413">
    <property type="entry name" value="lambda repressor-like DNA-binding domains"/>
    <property type="match status" value="1"/>
</dbReference>
<evidence type="ECO:0000256" key="5">
    <source>
        <dbReference type="HAMAP-Rule" id="MF_03139"/>
    </source>
</evidence>
<dbReference type="PRINTS" id="PR01693">
    <property type="entry name" value="CYANASE"/>
</dbReference>
<protein>
    <recommendedName>
        <fullName evidence="5">Cyanate hydratase</fullName>
        <shortName evidence="5">Cyanase</shortName>
        <ecNumber evidence="5">4.2.1.104</ecNumber>
    </recommendedName>
    <alternativeName>
        <fullName evidence="5">Cyanate hydrolase</fullName>
    </alternativeName>
    <alternativeName>
        <fullName evidence="5">Cyanate lyase</fullName>
    </alternativeName>
</protein>
<comment type="similarity">
    <text evidence="5">Belongs to the cyanase family.</text>
</comment>
<dbReference type="GO" id="GO:0003677">
    <property type="term" value="F:DNA binding"/>
    <property type="evidence" value="ECO:0007669"/>
    <property type="project" value="InterPro"/>
</dbReference>
<dbReference type="InterPro" id="IPR003712">
    <property type="entry name" value="Cyanate_lyase_C"/>
</dbReference>
<dbReference type="InterPro" id="IPR036581">
    <property type="entry name" value="Cyanate_lyase_C_sf"/>
</dbReference>
<keyword evidence="8" id="KW-1185">Reference proteome</keyword>
<name>A0A8H7UA36_9FUNG</name>
<feature type="active site" evidence="5">
    <location>
        <position position="95"/>
    </location>
</feature>
<dbReference type="GO" id="GO:0008824">
    <property type="term" value="F:cyanate hydratase activity"/>
    <property type="evidence" value="ECO:0007669"/>
    <property type="project" value="UniProtKB-UniRule"/>
</dbReference>
<dbReference type="InterPro" id="IPR010982">
    <property type="entry name" value="Lambda_DNA-bd_dom_sf"/>
</dbReference>
<dbReference type="Pfam" id="PF02560">
    <property type="entry name" value="Cyanate_lyase"/>
    <property type="match status" value="1"/>
</dbReference>
<evidence type="ECO:0000259" key="6">
    <source>
        <dbReference type="SMART" id="SM01116"/>
    </source>
</evidence>
<feature type="active site" evidence="5">
    <location>
        <position position="98"/>
    </location>
</feature>
<reference evidence="7" key="1">
    <citation type="submission" date="2020-12" db="EMBL/GenBank/DDBJ databases">
        <title>Metabolic potential, ecology and presence of endohyphal bacteria is reflected in genomic diversity of Mucoromycotina.</title>
        <authorList>
            <person name="Muszewska A."/>
            <person name="Okrasinska A."/>
            <person name="Steczkiewicz K."/>
            <person name="Drgas O."/>
            <person name="Orlowska M."/>
            <person name="Perlinska-Lenart U."/>
            <person name="Aleksandrzak-Piekarczyk T."/>
            <person name="Szatraj K."/>
            <person name="Zielenkiewicz U."/>
            <person name="Pilsyk S."/>
            <person name="Malc E."/>
            <person name="Mieczkowski P."/>
            <person name="Kruszewska J.S."/>
            <person name="Biernat P."/>
            <person name="Pawlowska J."/>
        </authorList>
    </citation>
    <scope>NUCLEOTIDE SEQUENCE</scope>
    <source>
        <strain evidence="7">WA0000051536</strain>
    </source>
</reference>
<evidence type="ECO:0000256" key="4">
    <source>
        <dbReference type="ARBA" id="ARBA00035107"/>
    </source>
</evidence>
<comment type="function">
    <text evidence="4">Transcriptional coactivator that stimulates GCN4-dependent transcriptional activity by bridging the DNA-binding region of GCN4 and TBP (SPT15), thereby recruiting TBP to GCN4-bound promoters. Involved in induction of the ribosome quality control (RQC) pathway; a pathway that degrades nascent peptide chains during problematic translation. Required to prevent stalled ribosomes from frameshifting.</text>
</comment>